<dbReference type="SMART" id="SM00219">
    <property type="entry name" value="TyrKc"/>
    <property type="match status" value="1"/>
</dbReference>
<keyword evidence="2 8" id="KW-0812">Transmembrane</keyword>
<keyword evidence="9" id="KW-0732">Signal</keyword>
<dbReference type="SUPFAM" id="SSF56112">
    <property type="entry name" value="Protein kinase-like (PK-like)"/>
    <property type="match status" value="1"/>
</dbReference>
<keyword evidence="6" id="KW-0547">Nucleotide-binding</keyword>
<dbReference type="CDD" id="cd00192">
    <property type="entry name" value="PTKc"/>
    <property type="match status" value="1"/>
</dbReference>
<dbReference type="InterPro" id="IPR028082">
    <property type="entry name" value="Peripla_BP_I"/>
</dbReference>
<feature type="region of interest" description="Disordered" evidence="7">
    <location>
        <begin position="817"/>
        <end position="836"/>
    </location>
</feature>
<feature type="signal peptide" evidence="9">
    <location>
        <begin position="1"/>
        <end position="21"/>
    </location>
</feature>
<feature type="compositionally biased region" description="Low complexity" evidence="7">
    <location>
        <begin position="822"/>
        <end position="832"/>
    </location>
</feature>
<evidence type="ECO:0000256" key="6">
    <source>
        <dbReference type="PROSITE-ProRule" id="PRU10141"/>
    </source>
</evidence>
<dbReference type="GO" id="GO:0043235">
    <property type="term" value="C:receptor complex"/>
    <property type="evidence" value="ECO:0007669"/>
    <property type="project" value="TreeGrafter"/>
</dbReference>
<feature type="binding site" evidence="6">
    <location>
        <position position="998"/>
    </location>
    <ligand>
        <name>ATP</name>
        <dbReference type="ChEBI" id="CHEBI:30616"/>
    </ligand>
</feature>
<reference evidence="11" key="1">
    <citation type="submission" date="2022-06" db="EMBL/GenBank/DDBJ databases">
        <authorList>
            <person name="Berger JAMES D."/>
            <person name="Berger JAMES D."/>
        </authorList>
    </citation>
    <scope>NUCLEOTIDE SEQUENCE [LARGE SCALE GENOMIC DNA]</scope>
</reference>
<dbReference type="SUPFAM" id="SSF53822">
    <property type="entry name" value="Periplasmic binding protein-like I"/>
    <property type="match status" value="1"/>
</dbReference>
<dbReference type="PRINTS" id="PR00109">
    <property type="entry name" value="TYRKINASE"/>
</dbReference>
<dbReference type="Gene3D" id="3.40.50.2300">
    <property type="match status" value="2"/>
</dbReference>
<dbReference type="GO" id="GO:0004714">
    <property type="term" value="F:transmembrane receptor protein tyrosine kinase activity"/>
    <property type="evidence" value="ECO:0007669"/>
    <property type="project" value="UniProtKB-EC"/>
</dbReference>
<sequence>MYPRLLLVILFLCVVTKISSSSSGDGCFGLSERLKWNRTFSYNNKVLTFKLEVTDNPEHWIINYLFEILARERLGYTKIEFVRTDDRDIGKTLKRLQCPDSQCIQLPEIHLNLMLWLPLGGDVKFWTQPSSITDHGPLGPIRPWRLFTQSCYSKSHRKGISEYASSFKYNCNSFDQDHQRKTTQNSNVFHNHTILSERSITVLDFELNSTCLRYNSHSVPPPPLCRADTQSTSTNDEYCHTEAYQAVKVTWTKLQTATPQIFQLASKIYMSHDDLIELVHSAILDSSTPRQSVYKQVACRWLRQNPTKWKSWTIDWDKKLNLTVAGLFSMYGKWVLYGLDRVAQEAMNFVNADSDYFRNSEYALSLDVRNLTCEPDIVLSDYFKVLEDAVNNRLIGSIAALCSDSIEAVVELANIRKQIIVSPTVGSARFLEQQPYHYFFRTVPSMTLANFILLRLFLIWGWHRIVVFRKSDHFFEPLLFQAKGIEIIANIEMDEQQLTYKLAKDTLEELKQQNSRIFVVEYDARGTYLILCAAYHQGMHFSAGYVWFLNPWLSDQWWSGLVDRNSECTFNEMLNITSWTFTVGHQLLIGPMVHSFIPRTSEFMDADPKSGNNTNATMNRTSIPEQLQRRRRHVTVQSQALGELPVLSRTKHHPKSNDDGKTSFNDHSKRRLVKDPLHDYTVYTYDAVILLASAVVHLLRENPAAASALNHPEVSETLRSLVARTNFGYRFQTGDSTTGQSNEVDGLVAGINDDNFGVDAGFQLAGDYYGIRSQSPASASNLRFNDHNERIADYWLLKQRHFNTTVPIIMWSTKSYEETQEQDQQPQQQNSQSYDPFSHILTSDNMSNKYDWKTTNAPFLYDEFQKRMTERWLDHVNWHTLGGPPNDGSINEENCTLAFLSNQLRMGCTGATVFVTVTVTVLVLFPLIVFAHFYYRRKLKEIEKRTRKPFEELCAELADLDMPAENIVLNRRVGQGAFGLVFGGEAKKNDLWEAVAVKVINEKATYEGKIDFLSEAKLMRSLNHPNVVRLIGISLNPKANLYLIMELMLLGDLKTYLLSRRILAQRSPNHEDIRPSTLTQMSLDIGQGVAYLHSKHLIHRDIACRNCLVSADRTVKIGDFGLTRQAAKNSSEVYYRFTRNCELPIRWMSPEAVQFGVFSIQSDIWSFGITLYEIITFGVFPYNGLGDVEVVERVKRMEFSITEFLPSQALNTVVCELINHCCRHQWQHRPSSMNQVLEILKAYPECIRPFLTDEPPKPNTTIDALPFQPNVGTCIISESTLTGLAVVDSVSGSGFRTMRSASAAAVPISSYTPSPIPLSLPDANSDKFYGHEKRFSEQANLHGNTLFQPRSTFDWPGNYSSHLCTENLSNSKLASYESYQLPVFPEKHSLYPLSKNESKECVKPFSGIGFEESTKLAVTADHITTHNNNGDNNNTDNMCSNVLFNLSTSPVSTTPSYQSVDENTHLIGKSSKYSDQCSYASGNTVSCRKQKRSNVFLINTKSIIPDELSSLLSDNQLQSSSDATSGTYTRDSERSCILSSDGGCLDEQFPPVPMKESHIPVDSQESRTPINDQQSRHLNRPTRSLTNVTSLHSDWRCLHNLAYSKHCISAGNINLICTQTGMHTVSSIPSSSLFDPCTHSFFSSNNIT</sequence>
<evidence type="ECO:0000256" key="7">
    <source>
        <dbReference type="SAM" id="MobiDB-lite"/>
    </source>
</evidence>
<keyword evidence="11" id="KW-1185">Reference proteome</keyword>
<feature type="region of interest" description="Disordered" evidence="7">
    <location>
        <begin position="1549"/>
        <end position="1576"/>
    </location>
</feature>
<dbReference type="InterPro" id="IPR017441">
    <property type="entry name" value="Protein_kinase_ATP_BS"/>
</dbReference>
<dbReference type="PROSITE" id="PS50011">
    <property type="entry name" value="PROTEIN_KINASE_DOM"/>
    <property type="match status" value="1"/>
</dbReference>
<dbReference type="InterPro" id="IPR001245">
    <property type="entry name" value="Ser-Thr/Tyr_kinase_cat_dom"/>
</dbReference>
<dbReference type="InterPro" id="IPR020635">
    <property type="entry name" value="Tyr_kinase_cat_dom"/>
</dbReference>
<dbReference type="Proteomes" id="UP000050795">
    <property type="component" value="Unassembled WGS sequence"/>
</dbReference>
<organism evidence="11 12">
    <name type="scientific">Trichobilharzia regenti</name>
    <name type="common">Nasal bird schistosome</name>
    <dbReference type="NCBI Taxonomy" id="157069"/>
    <lineage>
        <taxon>Eukaryota</taxon>
        <taxon>Metazoa</taxon>
        <taxon>Spiralia</taxon>
        <taxon>Lophotrochozoa</taxon>
        <taxon>Platyhelminthes</taxon>
        <taxon>Trematoda</taxon>
        <taxon>Digenea</taxon>
        <taxon>Strigeidida</taxon>
        <taxon>Schistosomatoidea</taxon>
        <taxon>Schistosomatidae</taxon>
        <taxon>Trichobilharzia</taxon>
    </lineage>
</organism>
<keyword evidence="3 8" id="KW-1133">Transmembrane helix</keyword>
<reference evidence="12" key="2">
    <citation type="submission" date="2023-11" db="UniProtKB">
        <authorList>
            <consortium name="WormBaseParasite"/>
        </authorList>
    </citation>
    <scope>IDENTIFICATION</scope>
</reference>
<evidence type="ECO:0000256" key="2">
    <source>
        <dbReference type="ARBA" id="ARBA00022692"/>
    </source>
</evidence>
<dbReference type="GO" id="GO:0005524">
    <property type="term" value="F:ATP binding"/>
    <property type="evidence" value="ECO:0007669"/>
    <property type="project" value="UniProtKB-UniRule"/>
</dbReference>
<proteinExistence type="predicted"/>
<evidence type="ECO:0000256" key="5">
    <source>
        <dbReference type="ARBA" id="ARBA00051243"/>
    </source>
</evidence>
<comment type="subcellular location">
    <subcellularLocation>
        <location evidence="1">Membrane</location>
        <topology evidence="1">Single-pass membrane protein</topology>
    </subcellularLocation>
</comment>
<dbReference type="Pfam" id="PF07714">
    <property type="entry name" value="PK_Tyr_Ser-Thr"/>
    <property type="match status" value="1"/>
</dbReference>
<dbReference type="InterPro" id="IPR008266">
    <property type="entry name" value="Tyr_kinase_AS"/>
</dbReference>
<protein>
    <recommendedName>
        <fullName evidence="10">Protein kinase domain-containing protein</fullName>
    </recommendedName>
</protein>
<feature type="transmembrane region" description="Helical" evidence="8">
    <location>
        <begin position="911"/>
        <end position="935"/>
    </location>
</feature>
<dbReference type="InterPro" id="IPR011009">
    <property type="entry name" value="Kinase-like_dom_sf"/>
</dbReference>
<dbReference type="PANTHER" id="PTHR24416:SF489">
    <property type="entry name" value="PROTEIN KINASE DOMAIN-CONTAINING PROTEIN"/>
    <property type="match status" value="1"/>
</dbReference>
<evidence type="ECO:0000256" key="9">
    <source>
        <dbReference type="SAM" id="SignalP"/>
    </source>
</evidence>
<dbReference type="PROSITE" id="PS50007">
    <property type="entry name" value="PIPLC_X_DOMAIN"/>
    <property type="match status" value="1"/>
</dbReference>
<evidence type="ECO:0000256" key="4">
    <source>
        <dbReference type="ARBA" id="ARBA00023136"/>
    </source>
</evidence>
<evidence type="ECO:0000313" key="11">
    <source>
        <dbReference type="Proteomes" id="UP000050795"/>
    </source>
</evidence>
<evidence type="ECO:0000313" key="12">
    <source>
        <dbReference type="WBParaSite" id="TREG1_17960.1"/>
    </source>
</evidence>
<feature type="domain" description="Protein kinase" evidence="10">
    <location>
        <begin position="967"/>
        <end position="1251"/>
    </location>
</feature>
<feature type="chain" id="PRO_5041742105" description="Protein kinase domain-containing protein" evidence="9">
    <location>
        <begin position="22"/>
        <end position="1648"/>
    </location>
</feature>
<dbReference type="InterPro" id="IPR000719">
    <property type="entry name" value="Prot_kinase_dom"/>
</dbReference>
<keyword evidence="6" id="KW-0067">ATP-binding</keyword>
<evidence type="ECO:0000259" key="10">
    <source>
        <dbReference type="PROSITE" id="PS50011"/>
    </source>
</evidence>
<dbReference type="Pfam" id="PF01094">
    <property type="entry name" value="ANF_receptor"/>
    <property type="match status" value="1"/>
</dbReference>
<dbReference type="GO" id="GO:0005886">
    <property type="term" value="C:plasma membrane"/>
    <property type="evidence" value="ECO:0007669"/>
    <property type="project" value="TreeGrafter"/>
</dbReference>
<feature type="region of interest" description="Disordered" evidence="7">
    <location>
        <begin position="605"/>
        <end position="667"/>
    </location>
</feature>
<accession>A0AA85JI45</accession>
<dbReference type="Gene3D" id="1.10.510.10">
    <property type="entry name" value="Transferase(Phosphotransferase) domain 1"/>
    <property type="match status" value="1"/>
</dbReference>
<evidence type="ECO:0000256" key="1">
    <source>
        <dbReference type="ARBA" id="ARBA00004167"/>
    </source>
</evidence>
<evidence type="ECO:0000256" key="8">
    <source>
        <dbReference type="SAM" id="Phobius"/>
    </source>
</evidence>
<feature type="compositionally biased region" description="Basic and acidic residues" evidence="7">
    <location>
        <begin position="655"/>
        <end position="667"/>
    </location>
</feature>
<comment type="catalytic activity">
    <reaction evidence="5">
        <text>L-tyrosyl-[protein] + ATP = O-phospho-L-tyrosyl-[protein] + ADP + H(+)</text>
        <dbReference type="Rhea" id="RHEA:10596"/>
        <dbReference type="Rhea" id="RHEA-COMP:10136"/>
        <dbReference type="Rhea" id="RHEA-COMP:20101"/>
        <dbReference type="ChEBI" id="CHEBI:15378"/>
        <dbReference type="ChEBI" id="CHEBI:30616"/>
        <dbReference type="ChEBI" id="CHEBI:46858"/>
        <dbReference type="ChEBI" id="CHEBI:61978"/>
        <dbReference type="ChEBI" id="CHEBI:456216"/>
        <dbReference type="EC" id="2.7.10.1"/>
    </reaction>
</comment>
<name>A0AA85JI45_TRIRE</name>
<dbReference type="PANTHER" id="PTHR24416">
    <property type="entry name" value="TYROSINE-PROTEIN KINASE RECEPTOR"/>
    <property type="match status" value="1"/>
</dbReference>
<dbReference type="PROSITE" id="PS00109">
    <property type="entry name" value="PROTEIN_KINASE_TYR"/>
    <property type="match status" value="1"/>
</dbReference>
<dbReference type="GO" id="GO:0007169">
    <property type="term" value="P:cell surface receptor protein tyrosine kinase signaling pathway"/>
    <property type="evidence" value="ECO:0007669"/>
    <property type="project" value="TreeGrafter"/>
</dbReference>
<dbReference type="WBParaSite" id="TREG1_17960.1">
    <property type="protein sequence ID" value="TREG1_17960.1"/>
    <property type="gene ID" value="TREG1_17960"/>
</dbReference>
<dbReference type="InterPro" id="IPR001828">
    <property type="entry name" value="ANF_lig-bd_rcpt"/>
</dbReference>
<dbReference type="PROSITE" id="PS00107">
    <property type="entry name" value="PROTEIN_KINASE_ATP"/>
    <property type="match status" value="1"/>
</dbReference>
<evidence type="ECO:0000256" key="3">
    <source>
        <dbReference type="ARBA" id="ARBA00022989"/>
    </source>
</evidence>
<keyword evidence="4 8" id="KW-0472">Membrane</keyword>
<dbReference type="InterPro" id="IPR050122">
    <property type="entry name" value="RTK"/>
</dbReference>
<feature type="compositionally biased region" description="Polar residues" evidence="7">
    <location>
        <begin position="610"/>
        <end position="625"/>
    </location>
</feature>